<dbReference type="AlphaFoldDB" id="A0AA39UC13"/>
<evidence type="ECO:0000256" key="1">
    <source>
        <dbReference type="ARBA" id="ARBA00004635"/>
    </source>
</evidence>
<keyword evidence="3" id="KW-0564">Palmitate</keyword>
<dbReference type="SUPFAM" id="SSF46565">
    <property type="entry name" value="Chaperone J-domain"/>
    <property type="match status" value="1"/>
</dbReference>
<organism evidence="9 10">
    <name type="scientific">Armillaria novae-zelandiae</name>
    <dbReference type="NCBI Taxonomy" id="153914"/>
    <lineage>
        <taxon>Eukaryota</taxon>
        <taxon>Fungi</taxon>
        <taxon>Dikarya</taxon>
        <taxon>Basidiomycota</taxon>
        <taxon>Agaricomycotina</taxon>
        <taxon>Agaricomycetes</taxon>
        <taxon>Agaricomycetidae</taxon>
        <taxon>Agaricales</taxon>
        <taxon>Marasmiineae</taxon>
        <taxon>Physalacriaceae</taxon>
        <taxon>Armillaria</taxon>
    </lineage>
</organism>
<evidence type="ECO:0000259" key="8">
    <source>
        <dbReference type="PROSITE" id="PS50076"/>
    </source>
</evidence>
<dbReference type="InterPro" id="IPR001623">
    <property type="entry name" value="DnaJ_domain"/>
</dbReference>
<feature type="compositionally biased region" description="Polar residues" evidence="7">
    <location>
        <begin position="415"/>
        <end position="428"/>
    </location>
</feature>
<comment type="subcellular location">
    <subcellularLocation>
        <location evidence="1">Membrane</location>
        <topology evidence="1">Lipid-anchor</topology>
    </subcellularLocation>
</comment>
<dbReference type="CDD" id="cd06257">
    <property type="entry name" value="DnaJ"/>
    <property type="match status" value="1"/>
</dbReference>
<dbReference type="Pfam" id="PF12796">
    <property type="entry name" value="Ank_2"/>
    <property type="match status" value="1"/>
</dbReference>
<comment type="caution">
    <text evidence="9">The sequence shown here is derived from an EMBL/GenBank/DDBJ whole genome shotgun (WGS) entry which is preliminary data.</text>
</comment>
<dbReference type="SMART" id="SM00248">
    <property type="entry name" value="ANK"/>
    <property type="match status" value="3"/>
</dbReference>
<accession>A0AA39UC13</accession>
<dbReference type="PROSITE" id="PS50076">
    <property type="entry name" value="DNAJ_2"/>
    <property type="match status" value="1"/>
</dbReference>
<evidence type="ECO:0000256" key="5">
    <source>
        <dbReference type="ARBA" id="ARBA00023288"/>
    </source>
</evidence>
<dbReference type="PRINTS" id="PR00625">
    <property type="entry name" value="JDOMAIN"/>
</dbReference>
<dbReference type="Gene3D" id="1.10.287.110">
    <property type="entry name" value="DnaJ domain"/>
    <property type="match status" value="1"/>
</dbReference>
<dbReference type="GO" id="GO:0016020">
    <property type="term" value="C:membrane"/>
    <property type="evidence" value="ECO:0007669"/>
    <property type="project" value="UniProtKB-SubCell"/>
</dbReference>
<dbReference type="PROSITE" id="PS50088">
    <property type="entry name" value="ANK_REPEAT"/>
    <property type="match status" value="1"/>
</dbReference>
<feature type="repeat" description="ANK" evidence="6">
    <location>
        <begin position="248"/>
        <end position="280"/>
    </location>
</feature>
<dbReference type="Pfam" id="PF00226">
    <property type="entry name" value="DnaJ"/>
    <property type="match status" value="1"/>
</dbReference>
<dbReference type="InterPro" id="IPR036869">
    <property type="entry name" value="J_dom_sf"/>
</dbReference>
<evidence type="ECO:0000256" key="3">
    <source>
        <dbReference type="ARBA" id="ARBA00023139"/>
    </source>
</evidence>
<evidence type="ECO:0000256" key="7">
    <source>
        <dbReference type="SAM" id="MobiDB-lite"/>
    </source>
</evidence>
<dbReference type="SMART" id="SM00271">
    <property type="entry name" value="DnaJ"/>
    <property type="match status" value="1"/>
</dbReference>
<evidence type="ECO:0000313" key="9">
    <source>
        <dbReference type="EMBL" id="KAK0483732.1"/>
    </source>
</evidence>
<dbReference type="SUPFAM" id="SSF48403">
    <property type="entry name" value="Ankyrin repeat"/>
    <property type="match status" value="1"/>
</dbReference>
<reference evidence="9" key="1">
    <citation type="submission" date="2023-06" db="EMBL/GenBank/DDBJ databases">
        <authorList>
            <consortium name="Lawrence Berkeley National Laboratory"/>
            <person name="Ahrendt S."/>
            <person name="Sahu N."/>
            <person name="Indic B."/>
            <person name="Wong-Bajracharya J."/>
            <person name="Merenyi Z."/>
            <person name="Ke H.-M."/>
            <person name="Monk M."/>
            <person name="Kocsube S."/>
            <person name="Drula E."/>
            <person name="Lipzen A."/>
            <person name="Balint B."/>
            <person name="Henrissat B."/>
            <person name="Andreopoulos B."/>
            <person name="Martin F.M."/>
            <person name="Harder C.B."/>
            <person name="Rigling D."/>
            <person name="Ford K.L."/>
            <person name="Foster G.D."/>
            <person name="Pangilinan J."/>
            <person name="Papanicolaou A."/>
            <person name="Barry K."/>
            <person name="LaButti K."/>
            <person name="Viragh M."/>
            <person name="Koriabine M."/>
            <person name="Yan M."/>
            <person name="Riley R."/>
            <person name="Champramary S."/>
            <person name="Plett K.L."/>
            <person name="Tsai I.J."/>
            <person name="Slot J."/>
            <person name="Sipos G."/>
            <person name="Plett J."/>
            <person name="Nagy L.G."/>
            <person name="Grigoriev I.V."/>
        </authorList>
    </citation>
    <scope>NUCLEOTIDE SEQUENCE</scope>
    <source>
        <strain evidence="9">ICMP 16352</strain>
    </source>
</reference>
<evidence type="ECO:0000256" key="6">
    <source>
        <dbReference type="PROSITE-ProRule" id="PRU00023"/>
    </source>
</evidence>
<feature type="domain" description="J" evidence="8">
    <location>
        <begin position="10"/>
        <end position="77"/>
    </location>
</feature>
<name>A0AA39UC13_9AGAR</name>
<sequence length="492" mass="56189">MPPNHDTIADAYAVLDLQQGASLDEVKSTYKRIALRTHPDKNPNNPDATREFQRVGDAYNTLLKYLDNSHDNYDDYSDEEYYSDDEMDFYMFLFREFMNGHSSRYMHTRYRREHFTPMGESAEEYAQRVRKSHEEQVAAQERRKREDAARKLRQEQDRERDRRLAEQRQKEKVEAKKFEAATQRRQAEQAIRTQLQRAQALRSAVFVAARAGNATKVKDGVWEDEVDAAGGEIKRDCENFVSQKPKDPQETLLHIAASKGDHELVTWLDAHNADPEERNGEGLTALHIALRNGHQKIVTYFFNAFPPKDDESEPIYMPPESTNLLTLALDSRDPEVVWMILDKSLASSDDISEAWSWLTSTEGHSIMLKPNGVNKTLSDSDRLEHFNDIIRLLMRFGGFTPPPTPSMSEREERNNWPSQKTAPSASHNKQQQKQKHRRAQSEIPPAEGASGLQGQSVPVAEHVGGPMPRGRGRGRGRGRSRGRGRGRGQVPT</sequence>
<keyword evidence="10" id="KW-1185">Reference proteome</keyword>
<dbReference type="InterPro" id="IPR051434">
    <property type="entry name" value="DnaJ_C_subfamily_member5"/>
</dbReference>
<dbReference type="PANTHER" id="PTHR44027:SF7">
    <property type="entry name" value="DNAJ HOMOLOG SUBFAMILY C MEMBER 5 HOMOLOG"/>
    <property type="match status" value="1"/>
</dbReference>
<evidence type="ECO:0000256" key="2">
    <source>
        <dbReference type="ARBA" id="ARBA00023136"/>
    </source>
</evidence>
<feature type="compositionally biased region" description="Basic and acidic residues" evidence="7">
    <location>
        <begin position="132"/>
        <end position="171"/>
    </location>
</feature>
<evidence type="ECO:0000313" key="10">
    <source>
        <dbReference type="Proteomes" id="UP001175227"/>
    </source>
</evidence>
<dbReference type="InterPro" id="IPR002110">
    <property type="entry name" value="Ankyrin_rpt"/>
</dbReference>
<dbReference type="Proteomes" id="UP001175227">
    <property type="component" value="Unassembled WGS sequence"/>
</dbReference>
<keyword evidence="2" id="KW-0472">Membrane</keyword>
<feature type="region of interest" description="Disordered" evidence="7">
    <location>
        <begin position="122"/>
        <end position="171"/>
    </location>
</feature>
<dbReference type="Gene3D" id="1.25.40.20">
    <property type="entry name" value="Ankyrin repeat-containing domain"/>
    <property type="match status" value="1"/>
</dbReference>
<keyword evidence="4" id="KW-0143">Chaperone</keyword>
<dbReference type="GO" id="GO:0005737">
    <property type="term" value="C:cytoplasm"/>
    <property type="evidence" value="ECO:0007669"/>
    <property type="project" value="UniProtKB-ARBA"/>
</dbReference>
<gene>
    <name evidence="9" type="ORF">IW261DRAFT_1464852</name>
</gene>
<dbReference type="InterPro" id="IPR036770">
    <property type="entry name" value="Ankyrin_rpt-contain_sf"/>
</dbReference>
<feature type="compositionally biased region" description="Basic residues" evidence="7">
    <location>
        <begin position="470"/>
        <end position="486"/>
    </location>
</feature>
<evidence type="ECO:0000256" key="4">
    <source>
        <dbReference type="ARBA" id="ARBA00023186"/>
    </source>
</evidence>
<dbReference type="PANTHER" id="PTHR44027">
    <property type="entry name" value="DNAJ HOMOLOG SUBFAMILY C MEMBER 5 HOMOLOG"/>
    <property type="match status" value="1"/>
</dbReference>
<protein>
    <recommendedName>
        <fullName evidence="8">J domain-containing protein</fullName>
    </recommendedName>
</protein>
<proteinExistence type="predicted"/>
<keyword evidence="5" id="KW-0449">Lipoprotein</keyword>
<feature type="region of interest" description="Disordered" evidence="7">
    <location>
        <begin position="400"/>
        <end position="492"/>
    </location>
</feature>
<dbReference type="EMBL" id="JAUEPR010000006">
    <property type="protein sequence ID" value="KAK0483732.1"/>
    <property type="molecule type" value="Genomic_DNA"/>
</dbReference>
<keyword evidence="6" id="KW-0040">ANK repeat</keyword>